<evidence type="ECO:0000313" key="1">
    <source>
        <dbReference type="EMBL" id="GIX94981.1"/>
    </source>
</evidence>
<organism evidence="1 2">
    <name type="scientific">Caerostris darwini</name>
    <dbReference type="NCBI Taxonomy" id="1538125"/>
    <lineage>
        <taxon>Eukaryota</taxon>
        <taxon>Metazoa</taxon>
        <taxon>Ecdysozoa</taxon>
        <taxon>Arthropoda</taxon>
        <taxon>Chelicerata</taxon>
        <taxon>Arachnida</taxon>
        <taxon>Araneae</taxon>
        <taxon>Araneomorphae</taxon>
        <taxon>Entelegynae</taxon>
        <taxon>Araneoidea</taxon>
        <taxon>Araneidae</taxon>
        <taxon>Caerostris</taxon>
    </lineage>
</organism>
<name>A0AAV4PD07_9ARAC</name>
<keyword evidence="2" id="KW-1185">Reference proteome</keyword>
<dbReference type="Proteomes" id="UP001054837">
    <property type="component" value="Unassembled WGS sequence"/>
</dbReference>
<protein>
    <submittedName>
        <fullName evidence="1">Uncharacterized protein</fullName>
    </submittedName>
</protein>
<dbReference type="EMBL" id="BPLQ01002690">
    <property type="protein sequence ID" value="GIX94981.1"/>
    <property type="molecule type" value="Genomic_DNA"/>
</dbReference>
<gene>
    <name evidence="1" type="ORF">CDAR_616331</name>
</gene>
<comment type="caution">
    <text evidence="1">The sequence shown here is derived from an EMBL/GenBank/DDBJ whole genome shotgun (WGS) entry which is preliminary data.</text>
</comment>
<dbReference type="AlphaFoldDB" id="A0AAV4PD07"/>
<reference evidence="1 2" key="1">
    <citation type="submission" date="2021-06" db="EMBL/GenBank/DDBJ databases">
        <title>Caerostris darwini draft genome.</title>
        <authorList>
            <person name="Kono N."/>
            <person name="Arakawa K."/>
        </authorList>
    </citation>
    <scope>NUCLEOTIDE SEQUENCE [LARGE SCALE GENOMIC DNA]</scope>
</reference>
<proteinExistence type="predicted"/>
<evidence type="ECO:0000313" key="2">
    <source>
        <dbReference type="Proteomes" id="UP001054837"/>
    </source>
</evidence>
<sequence>MICWYPQMSNVGHSQCRAFVVIRCQNGRYITADSTLRDVLYTGNRCQTTPNVTVQISSNLCRSNSKGFAPFKILFRVLSILRFIVPFPGIIRKIETLSARYSFKLELKVNWDNKL</sequence>
<accession>A0AAV4PD07</accession>